<dbReference type="Proteomes" id="UP000027178">
    <property type="component" value="Unassembled WGS sequence"/>
</dbReference>
<dbReference type="InterPro" id="IPR000683">
    <property type="entry name" value="Gfo/Idh/MocA-like_OxRdtase_N"/>
</dbReference>
<dbReference type="PATRIC" id="fig|1348663.4.peg.5762"/>
<proteinExistence type="predicted"/>
<sequence>MGTNGTNGNVVYQFEYEQRIRSAFIGAGGHSYRNIYPAFQYAPVDLRAVCDLDGERAATYARMFGAGRAYTDHREMLERERPTAVFVVTSYDPDGHLQAVDLALDCLAAGAHVWMEKPTATSSEEVARLQEAARDAGKVVVTGMKTMFAPAMTRVKELVSAPEFGGPSSISVRYPLSMPAFERRGSLVEMNWFLDCIFHPAAVLLHLMGPLDRISHEWEERTGASVTVMRFESGAIGTLHLTAGESPSSPSSRVEVIGDNANIVVENGNSVTYYRPTPPRAYGRTGSFLVPTESAPLHWEPEYTYGQLYGKNIFYLGYVDEIGYFCDCVTNGTSPELGSLDQAFHILQLFEAYRRAEPGTWTTVKV</sequence>
<dbReference type="EMBL" id="JNBY01000115">
    <property type="protein sequence ID" value="KDN82248.1"/>
    <property type="molecule type" value="Genomic_DNA"/>
</dbReference>
<evidence type="ECO:0000259" key="2">
    <source>
        <dbReference type="Pfam" id="PF01408"/>
    </source>
</evidence>
<accession>A0A066YLB7</accession>
<dbReference type="SUPFAM" id="SSF51735">
    <property type="entry name" value="NAD(P)-binding Rossmann-fold domains"/>
    <property type="match status" value="1"/>
</dbReference>
<dbReference type="Pfam" id="PF01408">
    <property type="entry name" value="GFO_IDH_MocA"/>
    <property type="match status" value="1"/>
</dbReference>
<gene>
    <name evidence="4" type="ORF">KCH_59570</name>
</gene>
<keyword evidence="5" id="KW-1185">Reference proteome</keyword>
<dbReference type="InterPro" id="IPR050463">
    <property type="entry name" value="Gfo/Idh/MocA_oxidrdct_glycsds"/>
</dbReference>
<evidence type="ECO:0000313" key="5">
    <source>
        <dbReference type="Proteomes" id="UP000027178"/>
    </source>
</evidence>
<dbReference type="GO" id="GO:0000166">
    <property type="term" value="F:nucleotide binding"/>
    <property type="evidence" value="ECO:0007669"/>
    <property type="project" value="InterPro"/>
</dbReference>
<dbReference type="InterPro" id="IPR055170">
    <property type="entry name" value="GFO_IDH_MocA-like_dom"/>
</dbReference>
<dbReference type="Gene3D" id="3.30.360.10">
    <property type="entry name" value="Dihydrodipicolinate Reductase, domain 2"/>
    <property type="match status" value="1"/>
</dbReference>
<dbReference type="InterPro" id="IPR036291">
    <property type="entry name" value="NAD(P)-bd_dom_sf"/>
</dbReference>
<dbReference type="Pfam" id="PF22725">
    <property type="entry name" value="GFO_IDH_MocA_C3"/>
    <property type="match status" value="1"/>
</dbReference>
<protein>
    <submittedName>
        <fullName evidence="4">Uncharacterized protein</fullName>
    </submittedName>
</protein>
<dbReference type="HOGENOM" id="CLU_756022_0_0_11"/>
<dbReference type="GO" id="GO:0016491">
    <property type="term" value="F:oxidoreductase activity"/>
    <property type="evidence" value="ECO:0007669"/>
    <property type="project" value="UniProtKB-KW"/>
</dbReference>
<dbReference type="Gene3D" id="3.40.50.720">
    <property type="entry name" value="NAD(P)-binding Rossmann-like Domain"/>
    <property type="match status" value="1"/>
</dbReference>
<dbReference type="OrthoDB" id="9815825at2"/>
<name>A0A066YLB7_9ACTN</name>
<evidence type="ECO:0000259" key="3">
    <source>
        <dbReference type="Pfam" id="PF22725"/>
    </source>
</evidence>
<comment type="caution">
    <text evidence="4">The sequence shown here is derived from an EMBL/GenBank/DDBJ whole genome shotgun (WGS) entry which is preliminary data.</text>
</comment>
<dbReference type="PANTHER" id="PTHR43818:SF11">
    <property type="entry name" value="BCDNA.GH03377"/>
    <property type="match status" value="1"/>
</dbReference>
<feature type="domain" description="GFO/IDH/MocA-like oxidoreductase" evidence="3">
    <location>
        <begin position="153"/>
        <end position="263"/>
    </location>
</feature>
<evidence type="ECO:0000313" key="4">
    <source>
        <dbReference type="EMBL" id="KDN82248.1"/>
    </source>
</evidence>
<evidence type="ECO:0000256" key="1">
    <source>
        <dbReference type="ARBA" id="ARBA00023002"/>
    </source>
</evidence>
<dbReference type="eggNOG" id="COG0673">
    <property type="taxonomic scope" value="Bacteria"/>
</dbReference>
<keyword evidence="1" id="KW-0560">Oxidoreductase</keyword>
<dbReference type="AlphaFoldDB" id="A0A066YLB7"/>
<reference evidence="4 5" key="1">
    <citation type="submission" date="2014-05" db="EMBL/GenBank/DDBJ databases">
        <title>Draft Genome Sequence of Kitasatospora cheerisanensis KCTC 2395.</title>
        <authorList>
            <person name="Nam D.H."/>
        </authorList>
    </citation>
    <scope>NUCLEOTIDE SEQUENCE [LARGE SCALE GENOMIC DNA]</scope>
    <source>
        <strain evidence="4 5">KCTC 2395</strain>
    </source>
</reference>
<organism evidence="4 5">
    <name type="scientific">Kitasatospora cheerisanensis KCTC 2395</name>
    <dbReference type="NCBI Taxonomy" id="1348663"/>
    <lineage>
        <taxon>Bacteria</taxon>
        <taxon>Bacillati</taxon>
        <taxon>Actinomycetota</taxon>
        <taxon>Actinomycetes</taxon>
        <taxon>Kitasatosporales</taxon>
        <taxon>Streptomycetaceae</taxon>
        <taxon>Kitasatospora</taxon>
    </lineage>
</organism>
<dbReference type="PANTHER" id="PTHR43818">
    <property type="entry name" value="BCDNA.GH03377"/>
    <property type="match status" value="1"/>
</dbReference>
<dbReference type="SUPFAM" id="SSF55347">
    <property type="entry name" value="Glyceraldehyde-3-phosphate dehydrogenase-like, C-terminal domain"/>
    <property type="match status" value="1"/>
</dbReference>
<feature type="domain" description="Gfo/Idh/MocA-like oxidoreductase N-terminal" evidence="2">
    <location>
        <begin position="20"/>
        <end position="143"/>
    </location>
</feature>